<dbReference type="AlphaFoldDB" id="A0A5E6PSV5"/>
<keyword evidence="1" id="KW-0479">Metal-binding</keyword>
<dbReference type="GO" id="GO:0006284">
    <property type="term" value="P:base-excision repair"/>
    <property type="evidence" value="ECO:0007669"/>
    <property type="project" value="InterPro"/>
</dbReference>
<protein>
    <recommendedName>
        <fullName evidence="4">DNA-3-methyladenine glycosylase I</fullName>
    </recommendedName>
</protein>
<dbReference type="InterPro" id="IPR011257">
    <property type="entry name" value="DNA_glycosylase"/>
</dbReference>
<gene>
    <name evidence="2" type="ORF">PS655_00474</name>
</gene>
<dbReference type="PANTHER" id="PTHR30037">
    <property type="entry name" value="DNA-3-METHYLADENINE GLYCOSYLASE 1"/>
    <property type="match status" value="1"/>
</dbReference>
<dbReference type="PANTHER" id="PTHR30037:SF4">
    <property type="entry name" value="DNA-3-METHYLADENINE GLYCOSYLASE I"/>
    <property type="match status" value="1"/>
</dbReference>
<evidence type="ECO:0000256" key="1">
    <source>
        <dbReference type="PIRSR" id="PIRSR605019-1"/>
    </source>
</evidence>
<evidence type="ECO:0000313" key="2">
    <source>
        <dbReference type="EMBL" id="VVM44582.1"/>
    </source>
</evidence>
<organism evidence="2 3">
    <name type="scientific">Pseudomonas fluorescens</name>
    <dbReference type="NCBI Taxonomy" id="294"/>
    <lineage>
        <taxon>Bacteria</taxon>
        <taxon>Pseudomonadati</taxon>
        <taxon>Pseudomonadota</taxon>
        <taxon>Gammaproteobacteria</taxon>
        <taxon>Pseudomonadales</taxon>
        <taxon>Pseudomonadaceae</taxon>
        <taxon>Pseudomonas</taxon>
    </lineage>
</organism>
<dbReference type="GO" id="GO:0046872">
    <property type="term" value="F:metal ion binding"/>
    <property type="evidence" value="ECO:0007669"/>
    <property type="project" value="UniProtKB-KW"/>
</dbReference>
<reference evidence="2 3" key="1">
    <citation type="submission" date="2019-09" db="EMBL/GenBank/DDBJ databases">
        <authorList>
            <person name="Chandra G."/>
            <person name="Truman W A."/>
        </authorList>
    </citation>
    <scope>NUCLEOTIDE SEQUENCE [LARGE SCALE GENOMIC DNA]</scope>
    <source>
        <strain evidence="2">PS655</strain>
    </source>
</reference>
<dbReference type="InterPro" id="IPR052891">
    <property type="entry name" value="DNA-3mA_glycosylase"/>
</dbReference>
<evidence type="ECO:0008006" key="4">
    <source>
        <dbReference type="Google" id="ProtNLM"/>
    </source>
</evidence>
<dbReference type="GO" id="GO:0008725">
    <property type="term" value="F:DNA-3-methyladenine glycosylase activity"/>
    <property type="evidence" value="ECO:0007669"/>
    <property type="project" value="InterPro"/>
</dbReference>
<sequence length="248" mass="28726">MLQTVRVFTVTAVSRTAAWLHVSGVPGFRADGAEEGRGVESAGAYFHIVGLKYHATLLGPVLLEREDQVLEGTHGWRRLAHEIHLFLGLRFKEREYTRFIAAHAPWSLMPRCFWCTEDPLYMAYHDQEWGTPLRDAQGLFELLLLEGFQAGLSWITVLRKRERYREVLFGFDVQRVAQMSDAEIDELMLDPGIIRNRLKLNAARRNAQAWLRWRIRWGSSGRLLTTNRSSIISRIAAKSRRSPPKRWR</sequence>
<dbReference type="Gene3D" id="1.10.340.30">
    <property type="entry name" value="Hypothetical protein, domain 2"/>
    <property type="match status" value="1"/>
</dbReference>
<dbReference type="EMBL" id="CABVHJ010000001">
    <property type="protein sequence ID" value="VVM44582.1"/>
    <property type="molecule type" value="Genomic_DNA"/>
</dbReference>
<keyword evidence="1" id="KW-0862">Zinc</keyword>
<proteinExistence type="predicted"/>
<dbReference type="SUPFAM" id="SSF48150">
    <property type="entry name" value="DNA-glycosylase"/>
    <property type="match status" value="1"/>
</dbReference>
<dbReference type="Pfam" id="PF03352">
    <property type="entry name" value="Adenine_glyco"/>
    <property type="match status" value="1"/>
</dbReference>
<dbReference type="Proteomes" id="UP000327167">
    <property type="component" value="Unassembled WGS sequence"/>
</dbReference>
<feature type="binding site" evidence="1">
    <location>
        <position position="125"/>
    </location>
    <ligand>
        <name>Zn(2+)</name>
        <dbReference type="ChEBI" id="CHEBI:29105"/>
    </ligand>
</feature>
<name>A0A5E6PSV5_PSEFL</name>
<dbReference type="InterPro" id="IPR005019">
    <property type="entry name" value="Adenine_glyco"/>
</dbReference>
<accession>A0A5E6PSV5</accession>
<feature type="binding site" evidence="1">
    <location>
        <position position="112"/>
    </location>
    <ligand>
        <name>Zn(2+)</name>
        <dbReference type="ChEBI" id="CHEBI:29105"/>
    </ligand>
</feature>
<evidence type="ECO:0000313" key="3">
    <source>
        <dbReference type="Proteomes" id="UP000327167"/>
    </source>
</evidence>